<accession>A0A9P0G6H7</accession>
<evidence type="ECO:0000256" key="1">
    <source>
        <dbReference type="SAM" id="SignalP"/>
    </source>
</evidence>
<name>A0A9P0G6H7_9CUCU</name>
<evidence type="ECO:0000313" key="2">
    <source>
        <dbReference type="EMBL" id="CAH1101703.1"/>
    </source>
</evidence>
<dbReference type="AlphaFoldDB" id="A0A9P0G6H7"/>
<organism evidence="2 3">
    <name type="scientific">Psylliodes chrysocephalus</name>
    <dbReference type="NCBI Taxonomy" id="3402493"/>
    <lineage>
        <taxon>Eukaryota</taxon>
        <taxon>Metazoa</taxon>
        <taxon>Ecdysozoa</taxon>
        <taxon>Arthropoda</taxon>
        <taxon>Hexapoda</taxon>
        <taxon>Insecta</taxon>
        <taxon>Pterygota</taxon>
        <taxon>Neoptera</taxon>
        <taxon>Endopterygota</taxon>
        <taxon>Coleoptera</taxon>
        <taxon>Polyphaga</taxon>
        <taxon>Cucujiformia</taxon>
        <taxon>Chrysomeloidea</taxon>
        <taxon>Chrysomelidae</taxon>
        <taxon>Galerucinae</taxon>
        <taxon>Alticini</taxon>
        <taxon>Psylliodes</taxon>
    </lineage>
</organism>
<keyword evidence="3" id="KW-1185">Reference proteome</keyword>
<proteinExistence type="predicted"/>
<dbReference type="EMBL" id="OV651823">
    <property type="protein sequence ID" value="CAH1101703.1"/>
    <property type="molecule type" value="Genomic_DNA"/>
</dbReference>
<dbReference type="OrthoDB" id="6748340at2759"/>
<evidence type="ECO:0000313" key="3">
    <source>
        <dbReference type="Proteomes" id="UP001153636"/>
    </source>
</evidence>
<reference evidence="2" key="1">
    <citation type="submission" date="2022-01" db="EMBL/GenBank/DDBJ databases">
        <authorList>
            <person name="King R."/>
        </authorList>
    </citation>
    <scope>NUCLEOTIDE SEQUENCE</scope>
</reference>
<feature type="chain" id="PRO_5040214639" evidence="1">
    <location>
        <begin position="20"/>
        <end position="154"/>
    </location>
</feature>
<gene>
    <name evidence="2" type="ORF">PSYICH_LOCUS2933</name>
</gene>
<feature type="signal peptide" evidence="1">
    <location>
        <begin position="1"/>
        <end position="19"/>
    </location>
</feature>
<dbReference type="Proteomes" id="UP001153636">
    <property type="component" value="Chromosome 11"/>
</dbReference>
<keyword evidence="1" id="KW-0732">Signal</keyword>
<protein>
    <submittedName>
        <fullName evidence="2">Uncharacterized protein</fullName>
    </submittedName>
</protein>
<sequence length="154" mass="14661">MSFKSRLLGIVLLSCLSNASVIPTIKVLQGPGSKTLLVGPDGSAVDSAAPGGTVVTDDHGTGLVAAGPAVLPAGPELAVHGPAGSVITSFSQAGPAIVPGVAPAAVVPVAVAPAAVVPAAVAPIAAVVNGPAPGAYASDNAEALYDDGSYKGEH</sequence>